<dbReference type="FunFam" id="3.80.10.10:FF:000221">
    <property type="entry name" value="Leucine-rich repeat receptor-like protein kinase PXL1"/>
    <property type="match status" value="2"/>
</dbReference>
<keyword evidence="13 20" id="KW-0067">ATP-binding</keyword>
<evidence type="ECO:0000256" key="20">
    <source>
        <dbReference type="PROSITE-ProRule" id="PRU10141"/>
    </source>
</evidence>
<dbReference type="SUPFAM" id="SSF52058">
    <property type="entry name" value="L domain-like"/>
    <property type="match status" value="2"/>
</dbReference>
<dbReference type="GO" id="GO:0030418">
    <property type="term" value="P:nicotianamine biosynthetic process"/>
    <property type="evidence" value="ECO:0007669"/>
    <property type="project" value="UniProtKB-UniRule"/>
</dbReference>
<feature type="domain" description="Protein kinase" evidence="23">
    <location>
        <begin position="828"/>
        <end position="1113"/>
    </location>
</feature>
<dbReference type="GO" id="GO:0005886">
    <property type="term" value="C:plasma membrane"/>
    <property type="evidence" value="ECO:0007669"/>
    <property type="project" value="UniProtKB-SubCell"/>
</dbReference>
<dbReference type="EMBL" id="CM010716">
    <property type="protein sequence ID" value="RZC51420.1"/>
    <property type="molecule type" value="Genomic_DNA"/>
</dbReference>
<evidence type="ECO:0000256" key="7">
    <source>
        <dbReference type="ARBA" id="ARBA00022679"/>
    </source>
</evidence>
<dbReference type="PANTHER" id="PTHR48053:SF22">
    <property type="entry name" value="MDIS1-INTERACTING RECEPTOR LIKE KINASE 2-LIKE"/>
    <property type="match status" value="1"/>
</dbReference>
<dbReference type="FunFam" id="3.80.10.10:FF:000177">
    <property type="entry name" value="Leucine-rich repeat receptor-like serine/threonine-protein kinase At1g17230"/>
    <property type="match status" value="1"/>
</dbReference>
<evidence type="ECO:0000259" key="23">
    <source>
        <dbReference type="PROSITE" id="PS50011"/>
    </source>
</evidence>
<keyword evidence="21" id="KW-0949">S-adenosyl-L-methionine</keyword>
<organism evidence="24 25">
    <name type="scientific">Papaver somniferum</name>
    <name type="common">Opium poppy</name>
    <dbReference type="NCBI Taxonomy" id="3469"/>
    <lineage>
        <taxon>Eukaryota</taxon>
        <taxon>Viridiplantae</taxon>
        <taxon>Streptophyta</taxon>
        <taxon>Embryophyta</taxon>
        <taxon>Tracheophyta</taxon>
        <taxon>Spermatophyta</taxon>
        <taxon>Magnoliopsida</taxon>
        <taxon>Ranunculales</taxon>
        <taxon>Papaveraceae</taxon>
        <taxon>Papaveroideae</taxon>
        <taxon>Papaver</taxon>
    </lineage>
</organism>
<comment type="catalytic activity">
    <reaction evidence="21">
        <text>3 S-adenosyl-L-methionine = nicotianamine + 3 S-methyl-5'-thioadenosine + 3 H(+)</text>
        <dbReference type="Rhea" id="RHEA:16481"/>
        <dbReference type="ChEBI" id="CHEBI:15378"/>
        <dbReference type="ChEBI" id="CHEBI:17509"/>
        <dbReference type="ChEBI" id="CHEBI:58249"/>
        <dbReference type="ChEBI" id="CHEBI:59789"/>
        <dbReference type="EC" id="2.5.1.43"/>
    </reaction>
</comment>
<dbReference type="PANTHER" id="PTHR48053">
    <property type="entry name" value="LEUCINE RICH REPEAT FAMILY PROTEIN, EXPRESSED"/>
    <property type="match status" value="1"/>
</dbReference>
<dbReference type="InterPro" id="IPR032675">
    <property type="entry name" value="LRR_dom_sf"/>
</dbReference>
<dbReference type="Gramene" id="RZC51420">
    <property type="protein sequence ID" value="RZC51420"/>
    <property type="gene ID" value="C5167_019860"/>
</dbReference>
<dbReference type="EC" id="2.5.1.43" evidence="21"/>
<keyword evidence="4" id="KW-0723">Serine/threonine-protein kinase</keyword>
<evidence type="ECO:0000256" key="3">
    <source>
        <dbReference type="ARBA" id="ARBA00007009"/>
    </source>
</evidence>
<dbReference type="InterPro" id="IPR004298">
    <property type="entry name" value="Nicotian_synth"/>
</dbReference>
<evidence type="ECO:0000256" key="16">
    <source>
        <dbReference type="ARBA" id="ARBA00023170"/>
    </source>
</evidence>
<evidence type="ECO:0000256" key="10">
    <source>
        <dbReference type="ARBA" id="ARBA00022737"/>
    </source>
</evidence>
<comment type="catalytic activity">
    <reaction evidence="19">
        <text>L-seryl-[protein] + ATP = O-phospho-L-seryl-[protein] + ADP + H(+)</text>
        <dbReference type="Rhea" id="RHEA:17989"/>
        <dbReference type="Rhea" id="RHEA-COMP:9863"/>
        <dbReference type="Rhea" id="RHEA-COMP:11604"/>
        <dbReference type="ChEBI" id="CHEBI:15378"/>
        <dbReference type="ChEBI" id="CHEBI:29999"/>
        <dbReference type="ChEBI" id="CHEBI:30616"/>
        <dbReference type="ChEBI" id="CHEBI:83421"/>
        <dbReference type="ChEBI" id="CHEBI:456216"/>
        <dbReference type="EC" id="2.7.11.1"/>
    </reaction>
</comment>
<dbReference type="PROSITE" id="PS00109">
    <property type="entry name" value="PROTEIN_KINASE_TYR"/>
    <property type="match status" value="1"/>
</dbReference>
<evidence type="ECO:0000256" key="5">
    <source>
        <dbReference type="ARBA" id="ARBA00022553"/>
    </source>
</evidence>
<dbReference type="SUPFAM" id="SSF56112">
    <property type="entry name" value="Protein kinase-like (PK-like)"/>
    <property type="match status" value="1"/>
</dbReference>
<dbReference type="GO" id="GO:0004674">
    <property type="term" value="F:protein serine/threonine kinase activity"/>
    <property type="evidence" value="ECO:0007669"/>
    <property type="project" value="UniProtKB-KW"/>
</dbReference>
<comment type="subcellular location">
    <subcellularLocation>
        <location evidence="1">Cell membrane</location>
    </subcellularLocation>
    <subcellularLocation>
        <location evidence="2">Membrane</location>
        <topology evidence="2">Single-pass type I membrane protein</topology>
    </subcellularLocation>
</comment>
<keyword evidence="15 22" id="KW-0472">Membrane</keyword>
<dbReference type="SMART" id="SM00365">
    <property type="entry name" value="LRR_SD22"/>
    <property type="match status" value="7"/>
</dbReference>
<dbReference type="Gene3D" id="3.80.10.10">
    <property type="entry name" value="Ribonuclease Inhibitor"/>
    <property type="match status" value="4"/>
</dbReference>
<comment type="catalytic activity">
    <reaction evidence="18">
        <text>L-threonyl-[protein] + ATP = O-phospho-L-threonyl-[protein] + ADP + H(+)</text>
        <dbReference type="Rhea" id="RHEA:46608"/>
        <dbReference type="Rhea" id="RHEA-COMP:11060"/>
        <dbReference type="Rhea" id="RHEA-COMP:11605"/>
        <dbReference type="ChEBI" id="CHEBI:15378"/>
        <dbReference type="ChEBI" id="CHEBI:30013"/>
        <dbReference type="ChEBI" id="CHEBI:30616"/>
        <dbReference type="ChEBI" id="CHEBI:61977"/>
        <dbReference type="ChEBI" id="CHEBI:456216"/>
        <dbReference type="EC" id="2.7.11.1"/>
    </reaction>
</comment>
<dbReference type="InterPro" id="IPR013210">
    <property type="entry name" value="LRR_N_plant-typ"/>
</dbReference>
<dbReference type="PRINTS" id="PR00019">
    <property type="entry name" value="LEURICHRPT"/>
</dbReference>
<evidence type="ECO:0000256" key="8">
    <source>
        <dbReference type="ARBA" id="ARBA00022692"/>
    </source>
</evidence>
<dbReference type="SUPFAM" id="SSF52047">
    <property type="entry name" value="RNI-like"/>
    <property type="match status" value="1"/>
</dbReference>
<keyword evidence="10" id="KW-0677">Repeat</keyword>
<protein>
    <recommendedName>
        <fullName evidence="21">Nicotianamine synthase</fullName>
        <ecNumber evidence="21">2.5.1.43</ecNumber>
    </recommendedName>
</protein>
<evidence type="ECO:0000256" key="4">
    <source>
        <dbReference type="ARBA" id="ARBA00022527"/>
    </source>
</evidence>
<dbReference type="Pfam" id="PF23598">
    <property type="entry name" value="LRR_14"/>
    <property type="match status" value="1"/>
</dbReference>
<dbReference type="InterPro" id="IPR055414">
    <property type="entry name" value="LRR_R13L4/SHOC2-like"/>
</dbReference>
<evidence type="ECO:0000313" key="25">
    <source>
        <dbReference type="Proteomes" id="UP000316621"/>
    </source>
</evidence>
<dbReference type="InterPro" id="IPR003591">
    <property type="entry name" value="Leu-rich_rpt_typical-subtyp"/>
</dbReference>
<evidence type="ECO:0000313" key="24">
    <source>
        <dbReference type="EMBL" id="RZC51420.1"/>
    </source>
</evidence>
<dbReference type="OMA" id="WDSEIEF"/>
<dbReference type="Pfam" id="PF08263">
    <property type="entry name" value="LRRNT_2"/>
    <property type="match status" value="1"/>
</dbReference>
<dbReference type="GO" id="GO:0030410">
    <property type="term" value="F:nicotianamine synthase activity"/>
    <property type="evidence" value="ECO:0007669"/>
    <property type="project" value="UniProtKB-UniRule"/>
</dbReference>
<dbReference type="InterPro" id="IPR017441">
    <property type="entry name" value="Protein_kinase_ATP_BS"/>
</dbReference>
<dbReference type="STRING" id="3469.A0A4Y7IUF4"/>
<evidence type="ECO:0000256" key="13">
    <source>
        <dbReference type="ARBA" id="ARBA00022840"/>
    </source>
</evidence>
<dbReference type="Proteomes" id="UP000316621">
    <property type="component" value="Chromosome 2"/>
</dbReference>
<keyword evidence="5" id="KW-0597">Phosphoprotein</keyword>
<dbReference type="Gene3D" id="3.30.200.20">
    <property type="entry name" value="Phosphorylase Kinase, domain 1"/>
    <property type="match status" value="1"/>
</dbReference>
<accession>A0A4Y7IUF4</accession>
<sequence>MLSVLKFASAVSLMVALVLSFYNDDVFALRSSSVLHEKQLAASVVEQVESLLKWKSTLVNQNDSLLHSWKKSPTGSVTSPCKWYGITCNEGSITRLNLTESRLQGTLRSFNFSSFSQLASLDLSLNRLFGSIPSHIGNLSNLSYLDLSYNKLSGYIPSGITLLSLSNLNTLYLHENQLSGSIPHEIGRLRFLTDLVLYKNNLTGSIPTSICNLSNLNTLYVYNNRLSGTIPKEIGRLRFLTALQLSTNNITGQIPASVTNLTNLRTLNLHQNKLSGNIPKDIGRLESLTVFSVFENTLITGPIPTSLCNLSNLRDIYVYENQLSGYIPPEIGKLTSLIFLDLSTSNLIGQIPTSLSNLTNLNVLSLNQNHLSGNIPHDIGRLKFVYRIDFSANNLTGTIPSSFSNMSDLAEVRLYENHLTGSLRTEISNLTQLKIMDLNENIFSGYLPEDICIGGLLEILQVGDNQFTGPIPKSIRNCTSLTRFGLQHNKLADNISEAFHVYPNLYRFTVNQNMLYGELSKDWGECHKLTSMDISGNKITGRIPSEFGKLENLTELNLEFNSLGGLIPSELFKLSSMVKLNLNSNQLSGRLPSTVGMLSSLQQLDLSDNKLVGPIPKQLGECSRLLYLNLSKNGFNGSIPLTMGSLNSLQILLDLSQNELSGEIPPDFGILSKLMNLNLSHNKLSGSIPSSFVQMLSLITVDISFNELTGPIPDMKAFKDAPFDALKNNKDLCGNHSGGIKPCNFSVVKGRKKSRSKLLVKILVPLFGTFFLLFVLLAMFFRFRKRLVGNTEHTDETNGTDIGKNLFSIWNYDGKIVFEDIIEATEDFDTKYCIGTGGYGSVYKAELSTGQVVAVKKLHSSEEDSEIVDLKSFDREVYALTEIRHRNIVKLFGFCSNSERRLSFLVYEFIERGSLKNVLCNYEEAAEFDWVKRIRFIKGTANALAYMHHDCAPALVHRDISSNNVLLDFEYEARISDFGTARILKPDSSNWTSLAGTYGYVAPELAYTMKVTAKCDVYSFGVIMLEVLIGRHPSEIITLLSPILGSSSSSSSTSSSTVGQNIKLKDVLDQSIGAPENFLKNKIIYFVKVGFSCLRGDPNTRPTMQEVSTKLSLSVQNRACDAKPFETITLGDLLIDFMGSLDSLVSCDQEDMLVKNVCEIYDNLSTLQSLKPSKDVDTLFTRLVLTCMPPSPIDVTKLPGKVQGIRSKLIRLCGEAEGLLESHFSALLGSYDIPLDHISMFPYYTNYIKLGRLEYTIMSNYITNANPSDIAFIGSGPLPLTSIVLASNHLKNTMFHNYDIDRSANALASNLVAADPDLSKRMLFHDTDIMKVSTGLSDYEVVFLAALVGLNKEDKRKVIDHLAKYMAPGSLLMLRSAHGARGFLYPIVEPSDLPGFEVLAVFHPMDDVINSVIVARKSKDKYQY</sequence>
<gene>
    <name evidence="24" type="ORF">C5167_019860</name>
</gene>
<comment type="similarity">
    <text evidence="3 21">Belongs to the nicotianamine synthase (NAS)-like family.</text>
</comment>
<dbReference type="InterPro" id="IPR029063">
    <property type="entry name" value="SAM-dependent_MTases_sf"/>
</dbReference>
<evidence type="ECO:0000256" key="12">
    <source>
        <dbReference type="ARBA" id="ARBA00022777"/>
    </source>
</evidence>
<evidence type="ECO:0000256" key="19">
    <source>
        <dbReference type="ARBA" id="ARBA00048679"/>
    </source>
</evidence>
<evidence type="ECO:0000256" key="2">
    <source>
        <dbReference type="ARBA" id="ARBA00004479"/>
    </source>
</evidence>
<dbReference type="PROSITE" id="PS50011">
    <property type="entry name" value="PROTEIN_KINASE_DOM"/>
    <property type="match status" value="1"/>
</dbReference>
<dbReference type="InterPro" id="IPR008266">
    <property type="entry name" value="Tyr_kinase_AS"/>
</dbReference>
<dbReference type="Pfam" id="PF13855">
    <property type="entry name" value="LRR_8"/>
    <property type="match status" value="1"/>
</dbReference>
<keyword evidence="12" id="KW-0418">Kinase</keyword>
<dbReference type="PROSITE" id="PS00107">
    <property type="entry name" value="PROTEIN_KINASE_ATP"/>
    <property type="match status" value="1"/>
</dbReference>
<keyword evidence="9" id="KW-0732">Signal</keyword>
<name>A0A4Y7IUF4_PAPSO</name>
<dbReference type="Gene3D" id="1.10.510.10">
    <property type="entry name" value="Transferase(Phosphotransferase) domain 1"/>
    <property type="match status" value="1"/>
</dbReference>
<dbReference type="Pfam" id="PF00560">
    <property type="entry name" value="LRR_1"/>
    <property type="match status" value="9"/>
</dbReference>
<dbReference type="InterPro" id="IPR001611">
    <property type="entry name" value="Leu-rich_rpt"/>
</dbReference>
<keyword evidence="6" id="KW-0433">Leucine-rich repeat</keyword>
<evidence type="ECO:0000256" key="1">
    <source>
        <dbReference type="ARBA" id="ARBA00004236"/>
    </source>
</evidence>
<proteinExistence type="inferred from homology"/>
<evidence type="ECO:0000256" key="14">
    <source>
        <dbReference type="ARBA" id="ARBA00022989"/>
    </source>
</evidence>
<evidence type="ECO:0000256" key="18">
    <source>
        <dbReference type="ARBA" id="ARBA00047899"/>
    </source>
</evidence>
<keyword evidence="25" id="KW-1185">Reference proteome</keyword>
<evidence type="ECO:0000256" key="17">
    <source>
        <dbReference type="ARBA" id="ARBA00023180"/>
    </source>
</evidence>
<keyword evidence="11 20" id="KW-0547">Nucleotide-binding</keyword>
<dbReference type="FunFam" id="1.10.510.10:FF:000445">
    <property type="entry name" value="MDIS1-interacting receptor like kinase 2"/>
    <property type="match status" value="1"/>
</dbReference>
<evidence type="ECO:0000256" key="22">
    <source>
        <dbReference type="SAM" id="Phobius"/>
    </source>
</evidence>
<dbReference type="FunFam" id="3.30.200.20:FF:000309">
    <property type="entry name" value="Leucine-rich repeat receptor protein kinase MSP1"/>
    <property type="match status" value="1"/>
</dbReference>
<feature type="transmembrane region" description="Helical" evidence="22">
    <location>
        <begin position="758"/>
        <end position="781"/>
    </location>
</feature>
<dbReference type="PROSITE" id="PS51142">
    <property type="entry name" value="NAS"/>
    <property type="match status" value="1"/>
</dbReference>
<feature type="binding site" evidence="20">
    <location>
        <position position="857"/>
    </location>
    <ligand>
        <name>ATP</name>
        <dbReference type="ChEBI" id="CHEBI:30616"/>
    </ligand>
</feature>
<keyword evidence="14 22" id="KW-1133">Transmembrane helix</keyword>
<dbReference type="Pfam" id="PF00069">
    <property type="entry name" value="Pkinase"/>
    <property type="match status" value="1"/>
</dbReference>
<keyword evidence="8 22" id="KW-0812">Transmembrane</keyword>
<dbReference type="Gene3D" id="3.40.50.150">
    <property type="entry name" value="Vaccinia Virus protein VP39"/>
    <property type="match status" value="1"/>
</dbReference>
<dbReference type="PROSITE" id="PS51450">
    <property type="entry name" value="LRR"/>
    <property type="match status" value="1"/>
</dbReference>
<evidence type="ECO:0000256" key="6">
    <source>
        <dbReference type="ARBA" id="ARBA00022614"/>
    </source>
</evidence>
<dbReference type="InterPro" id="IPR051716">
    <property type="entry name" value="Plant_RL_S/T_kinase"/>
</dbReference>
<reference evidence="24 25" key="1">
    <citation type="journal article" date="2018" name="Science">
        <title>The opium poppy genome and morphinan production.</title>
        <authorList>
            <person name="Guo L."/>
            <person name="Winzer T."/>
            <person name="Yang X."/>
            <person name="Li Y."/>
            <person name="Ning Z."/>
            <person name="He Z."/>
            <person name="Teodor R."/>
            <person name="Lu Y."/>
            <person name="Bowser T.A."/>
            <person name="Graham I.A."/>
            <person name="Ye K."/>
        </authorList>
    </citation>
    <scope>NUCLEOTIDE SEQUENCE [LARGE SCALE GENOMIC DNA]</scope>
    <source>
        <strain evidence="25">cv. HN1</strain>
        <tissue evidence="24">Leaves</tissue>
    </source>
</reference>
<evidence type="ECO:0000256" key="11">
    <source>
        <dbReference type="ARBA" id="ARBA00022741"/>
    </source>
</evidence>
<evidence type="ECO:0000256" key="15">
    <source>
        <dbReference type="ARBA" id="ARBA00023136"/>
    </source>
</evidence>
<evidence type="ECO:0000256" key="21">
    <source>
        <dbReference type="RuleBase" id="RU368095"/>
    </source>
</evidence>
<comment type="function">
    <text evidence="21">Synthesizes nicotianamine, a polyamine which serves as a sensor for the physiological iron status within the plant, and/or might be involved in the transport of iron.</text>
</comment>
<evidence type="ECO:0000256" key="9">
    <source>
        <dbReference type="ARBA" id="ARBA00022729"/>
    </source>
</evidence>
<dbReference type="GO" id="GO:0005524">
    <property type="term" value="F:ATP binding"/>
    <property type="evidence" value="ECO:0007669"/>
    <property type="project" value="UniProtKB-UniRule"/>
</dbReference>
<keyword evidence="17" id="KW-0325">Glycoprotein</keyword>
<dbReference type="Pfam" id="PF03059">
    <property type="entry name" value="NAS"/>
    <property type="match status" value="1"/>
</dbReference>
<dbReference type="InterPro" id="IPR011009">
    <property type="entry name" value="Kinase-like_dom_sf"/>
</dbReference>
<keyword evidence="16" id="KW-0675">Receptor</keyword>
<dbReference type="InterPro" id="IPR000719">
    <property type="entry name" value="Prot_kinase_dom"/>
</dbReference>
<keyword evidence="7 21" id="KW-0808">Transferase</keyword>
<dbReference type="FunFam" id="3.80.10.10:FF:000400">
    <property type="entry name" value="Nuclear pore complex protein NUP107"/>
    <property type="match status" value="1"/>
</dbReference>
<dbReference type="SMART" id="SM00369">
    <property type="entry name" value="LRR_TYP"/>
    <property type="match status" value="9"/>
</dbReference>